<dbReference type="PANTHER" id="PTHR33908">
    <property type="entry name" value="MANNOSYLTRANSFERASE YKCB-RELATED"/>
    <property type="match status" value="1"/>
</dbReference>
<accession>A0ABU0HKJ8</accession>
<keyword evidence="3" id="KW-0328">Glycosyltransferase</keyword>
<dbReference type="Proteomes" id="UP001236369">
    <property type="component" value="Unassembled WGS sequence"/>
</dbReference>
<feature type="transmembrane region" description="Helical" evidence="9">
    <location>
        <begin position="123"/>
        <end position="145"/>
    </location>
</feature>
<evidence type="ECO:0000256" key="9">
    <source>
        <dbReference type="SAM" id="Phobius"/>
    </source>
</evidence>
<feature type="transmembrane region" description="Helical" evidence="9">
    <location>
        <begin position="465"/>
        <end position="486"/>
    </location>
</feature>
<evidence type="ECO:0000256" key="2">
    <source>
        <dbReference type="ARBA" id="ARBA00022475"/>
    </source>
</evidence>
<dbReference type="InterPro" id="IPR050297">
    <property type="entry name" value="LipidA_mod_glycosyltrf_83"/>
</dbReference>
<keyword evidence="11" id="KW-1185">Reference proteome</keyword>
<organism evidence="10 11">
    <name type="scientific">Methylobacterium persicinum</name>
    <dbReference type="NCBI Taxonomy" id="374426"/>
    <lineage>
        <taxon>Bacteria</taxon>
        <taxon>Pseudomonadati</taxon>
        <taxon>Pseudomonadota</taxon>
        <taxon>Alphaproteobacteria</taxon>
        <taxon>Hyphomicrobiales</taxon>
        <taxon>Methylobacteriaceae</taxon>
        <taxon>Methylobacterium</taxon>
    </lineage>
</organism>
<dbReference type="EMBL" id="JAUSVV010000004">
    <property type="protein sequence ID" value="MDQ0442836.1"/>
    <property type="molecule type" value="Genomic_DNA"/>
</dbReference>
<feature type="transmembrane region" description="Helical" evidence="9">
    <location>
        <begin position="492"/>
        <end position="516"/>
    </location>
</feature>
<evidence type="ECO:0000256" key="7">
    <source>
        <dbReference type="ARBA" id="ARBA00023136"/>
    </source>
</evidence>
<sequence>MTIRLPVGALARDGDAPSVGQRADRGPTLLDRLSAGHTRACAALAALCLLLFLPGQISLQPMDRDEPRFAQASKQMLETGDFVSIRFQDEARNKKPVGIYWAQAAAVAAGEALGVPDARTRIALYRVPSLVGALASVLLAYWAALAFLPRRSALLAAALYGACLMLNAEAHLAKTDALLAACATASLGALARAWLGRHRLSAQGRDRDDPSSPGADPTHSPHPEVLRSSLEGGIQPAARSLGPSFEARPSGRLRMRWSGGSMSLRAPQDGEGGFAPRLGATVFLAFWLGLAVGILVKGPMVPLFVALPAALLSWKARSGRWLLPLRPWAGLALTALIVAPWFVAITLKSGGAFYAEAVGKDMLGKVGGAAERHWGPPGAYTLIFFATFWPGAAFAAMSLPLAWRERRTEAVAFLIATVLPAWLMFEAVPTKLPHYVLPLMPWIAILTVLALGRGELDPRRRGARVTALLVPAIPVALTVGLCLVGWKLDDHTIPWLALPVLGAACLAAGASWYAFARNRAEHALMLGILASCLLGPGVLGLAQRQLPALKVSPRLAAFRDRMPCADPQVASLGYREPSLVFLTGTGLDLLPDAPAAKAFLQGGGCRLLFVEGREREAFNTAWPVGRPAPPPLGEVEGFNLNTGRRVFVTAYAATP</sequence>
<evidence type="ECO:0000256" key="6">
    <source>
        <dbReference type="ARBA" id="ARBA00022989"/>
    </source>
</evidence>
<proteinExistence type="predicted"/>
<feature type="transmembrane region" description="Helical" evidence="9">
    <location>
        <begin position="382"/>
        <end position="403"/>
    </location>
</feature>
<evidence type="ECO:0000313" key="10">
    <source>
        <dbReference type="EMBL" id="MDQ0442836.1"/>
    </source>
</evidence>
<evidence type="ECO:0000256" key="8">
    <source>
        <dbReference type="SAM" id="MobiDB-lite"/>
    </source>
</evidence>
<keyword evidence="4" id="KW-0808">Transferase</keyword>
<gene>
    <name evidence="10" type="ORF">QO016_002333</name>
</gene>
<evidence type="ECO:0000256" key="3">
    <source>
        <dbReference type="ARBA" id="ARBA00022676"/>
    </source>
</evidence>
<evidence type="ECO:0000313" key="11">
    <source>
        <dbReference type="Proteomes" id="UP001236369"/>
    </source>
</evidence>
<keyword evidence="2" id="KW-1003">Cell membrane</keyword>
<evidence type="ECO:0000256" key="4">
    <source>
        <dbReference type="ARBA" id="ARBA00022679"/>
    </source>
</evidence>
<feature type="transmembrane region" description="Helical" evidence="9">
    <location>
        <begin position="523"/>
        <end position="542"/>
    </location>
</feature>
<name>A0ABU0HKJ8_9HYPH</name>
<keyword evidence="7 9" id="KW-0472">Membrane</keyword>
<evidence type="ECO:0000256" key="5">
    <source>
        <dbReference type="ARBA" id="ARBA00022692"/>
    </source>
</evidence>
<feature type="transmembrane region" description="Helical" evidence="9">
    <location>
        <begin position="435"/>
        <end position="453"/>
    </location>
</feature>
<dbReference type="RefSeq" id="WP_238247786.1">
    <property type="nucleotide sequence ID" value="NZ_BPQX01000014.1"/>
</dbReference>
<feature type="region of interest" description="Disordered" evidence="8">
    <location>
        <begin position="202"/>
        <end position="227"/>
    </location>
</feature>
<keyword evidence="5 9" id="KW-0812">Transmembrane</keyword>
<keyword evidence="6 9" id="KW-1133">Transmembrane helix</keyword>
<comment type="subcellular location">
    <subcellularLocation>
        <location evidence="1">Cell membrane</location>
        <topology evidence="1">Multi-pass membrane protein</topology>
    </subcellularLocation>
</comment>
<protein>
    <submittedName>
        <fullName evidence="10">4-amino-4-deoxy-L-arabinose transferase-like glycosyltransferase</fullName>
    </submittedName>
</protein>
<reference evidence="10 11" key="1">
    <citation type="submission" date="2023-07" db="EMBL/GenBank/DDBJ databases">
        <title>Genomic Encyclopedia of Type Strains, Phase IV (KMG-IV): sequencing the most valuable type-strain genomes for metagenomic binning, comparative biology and taxonomic classification.</title>
        <authorList>
            <person name="Goeker M."/>
        </authorList>
    </citation>
    <scope>NUCLEOTIDE SEQUENCE [LARGE SCALE GENOMIC DNA]</scope>
    <source>
        <strain evidence="10 11">DSM 19562</strain>
    </source>
</reference>
<feature type="transmembrane region" description="Helical" evidence="9">
    <location>
        <begin position="410"/>
        <end position="429"/>
    </location>
</feature>
<feature type="transmembrane region" description="Helical" evidence="9">
    <location>
        <begin position="328"/>
        <end position="347"/>
    </location>
</feature>
<comment type="caution">
    <text evidence="10">The sequence shown here is derived from an EMBL/GenBank/DDBJ whole genome shotgun (WGS) entry which is preliminary data.</text>
</comment>
<evidence type="ECO:0000256" key="1">
    <source>
        <dbReference type="ARBA" id="ARBA00004651"/>
    </source>
</evidence>
<dbReference type="PANTHER" id="PTHR33908:SF3">
    <property type="entry name" value="UNDECAPRENYL PHOSPHATE-ALPHA-4-AMINO-4-DEOXY-L-ARABINOSE ARABINOSYL TRANSFERASE"/>
    <property type="match status" value="1"/>
</dbReference>